<comment type="caution">
    <text evidence="2">The sequence shown here is derived from an EMBL/GenBank/DDBJ whole genome shotgun (WGS) entry which is preliminary data.</text>
</comment>
<sequence length="196" mass="21372">MKPDRSSTKAAKLQSQQRISREEIDERLIMHEIDVFAKTHPNMVTIVEDSEWPVLPQSKHSLNTVNPIRKIADAMAVQPNPEKSLLKLHLGDPSISGKFPPPRVAIDAMKEAVESHMWDGYGPSVGAVAAREAVAQRYTHPEAPVTADDVVLASGCSHALQMAIEAVAGPGDNILVPHPGFPLYSTLCRPHGIEVR</sequence>
<dbReference type="EMBL" id="LIAE01010645">
    <property type="protein sequence ID" value="PAV57304.1"/>
    <property type="molecule type" value="Genomic_DNA"/>
</dbReference>
<name>A0A2A2J6T1_9BILA</name>
<gene>
    <name evidence="2" type="ORF">WR25_23268</name>
</gene>
<evidence type="ECO:0000259" key="1">
    <source>
        <dbReference type="Pfam" id="PF00155"/>
    </source>
</evidence>
<evidence type="ECO:0000313" key="3">
    <source>
        <dbReference type="Proteomes" id="UP000218231"/>
    </source>
</evidence>
<dbReference type="PANTHER" id="PTHR45744:SF2">
    <property type="entry name" value="TYROSINE AMINOTRANSFERASE"/>
    <property type="match status" value="1"/>
</dbReference>
<dbReference type="OrthoDB" id="7042322at2759"/>
<dbReference type="Gene3D" id="3.40.640.10">
    <property type="entry name" value="Type I PLP-dependent aspartate aminotransferase-like (Major domain)"/>
    <property type="match status" value="1"/>
</dbReference>
<dbReference type="InterPro" id="IPR015422">
    <property type="entry name" value="PyrdxlP-dep_Trfase_small"/>
</dbReference>
<dbReference type="InterPro" id="IPR015421">
    <property type="entry name" value="PyrdxlP-dep_Trfase_major"/>
</dbReference>
<dbReference type="GO" id="GO:0030170">
    <property type="term" value="F:pyridoxal phosphate binding"/>
    <property type="evidence" value="ECO:0007669"/>
    <property type="project" value="InterPro"/>
</dbReference>
<protein>
    <recommendedName>
        <fullName evidence="1">Aminotransferase class I/classII large domain-containing protein</fullName>
    </recommendedName>
</protein>
<accession>A0A2A2J6T1</accession>
<dbReference type="SUPFAM" id="SSF53383">
    <property type="entry name" value="PLP-dependent transferases"/>
    <property type="match status" value="1"/>
</dbReference>
<dbReference type="GO" id="GO:0006572">
    <property type="term" value="P:L-tyrosine catabolic process"/>
    <property type="evidence" value="ECO:0007669"/>
    <property type="project" value="TreeGrafter"/>
</dbReference>
<dbReference type="Pfam" id="PF00155">
    <property type="entry name" value="Aminotran_1_2"/>
    <property type="match status" value="1"/>
</dbReference>
<dbReference type="GO" id="GO:0004838">
    <property type="term" value="F:L-tyrosine-2-oxoglutarate transaminase activity"/>
    <property type="evidence" value="ECO:0007669"/>
    <property type="project" value="TreeGrafter"/>
</dbReference>
<proteinExistence type="predicted"/>
<dbReference type="Proteomes" id="UP000218231">
    <property type="component" value="Unassembled WGS sequence"/>
</dbReference>
<feature type="domain" description="Aminotransferase class I/classII large" evidence="1">
    <location>
        <begin position="85"/>
        <end position="196"/>
    </location>
</feature>
<reference evidence="2 3" key="1">
    <citation type="journal article" date="2017" name="Curr. Biol.">
        <title>Genome architecture and evolution of a unichromosomal asexual nematode.</title>
        <authorList>
            <person name="Fradin H."/>
            <person name="Zegar C."/>
            <person name="Gutwein M."/>
            <person name="Lucas J."/>
            <person name="Kovtun M."/>
            <person name="Corcoran D."/>
            <person name="Baugh L.R."/>
            <person name="Kiontke K."/>
            <person name="Gunsalus K."/>
            <person name="Fitch D.H."/>
            <person name="Piano F."/>
        </authorList>
    </citation>
    <scope>NUCLEOTIDE SEQUENCE [LARGE SCALE GENOMIC DNA]</scope>
    <source>
        <strain evidence="2">PF1309</strain>
    </source>
</reference>
<evidence type="ECO:0000313" key="2">
    <source>
        <dbReference type="EMBL" id="PAV57304.1"/>
    </source>
</evidence>
<dbReference type="InterPro" id="IPR004839">
    <property type="entry name" value="Aminotransferase_I/II_large"/>
</dbReference>
<dbReference type="Gene3D" id="3.90.1150.10">
    <property type="entry name" value="Aspartate Aminotransferase, domain 1"/>
    <property type="match status" value="1"/>
</dbReference>
<dbReference type="AlphaFoldDB" id="A0A2A2J6T1"/>
<keyword evidence="3" id="KW-1185">Reference proteome</keyword>
<dbReference type="PANTHER" id="PTHR45744">
    <property type="entry name" value="TYROSINE AMINOTRANSFERASE"/>
    <property type="match status" value="1"/>
</dbReference>
<dbReference type="InterPro" id="IPR015424">
    <property type="entry name" value="PyrdxlP-dep_Trfase"/>
</dbReference>
<organism evidence="2 3">
    <name type="scientific">Diploscapter pachys</name>
    <dbReference type="NCBI Taxonomy" id="2018661"/>
    <lineage>
        <taxon>Eukaryota</taxon>
        <taxon>Metazoa</taxon>
        <taxon>Ecdysozoa</taxon>
        <taxon>Nematoda</taxon>
        <taxon>Chromadorea</taxon>
        <taxon>Rhabditida</taxon>
        <taxon>Rhabditina</taxon>
        <taxon>Rhabditomorpha</taxon>
        <taxon>Rhabditoidea</taxon>
        <taxon>Rhabditidae</taxon>
        <taxon>Diploscapter</taxon>
    </lineage>
</organism>
<dbReference type="GO" id="GO:0006559">
    <property type="term" value="P:L-phenylalanine catabolic process"/>
    <property type="evidence" value="ECO:0007669"/>
    <property type="project" value="TreeGrafter"/>
</dbReference>
<dbReference type="STRING" id="2018661.A0A2A2J6T1"/>